<dbReference type="OrthoDB" id="8547628at2"/>
<evidence type="ECO:0000313" key="2">
    <source>
        <dbReference type="Proteomes" id="UP000270342"/>
    </source>
</evidence>
<accession>A0A494X7U1</accession>
<dbReference type="AlphaFoldDB" id="A0A494X7U1"/>
<dbReference type="EMBL" id="RBZU01000021">
    <property type="protein sequence ID" value="RKP44264.1"/>
    <property type="molecule type" value="Genomic_DNA"/>
</dbReference>
<evidence type="ECO:0000313" key="1">
    <source>
        <dbReference type="EMBL" id="RKP44264.1"/>
    </source>
</evidence>
<keyword evidence="2" id="KW-1185">Reference proteome</keyword>
<name>A0A494X7U1_9BURK</name>
<dbReference type="RefSeq" id="WP_121091420.1">
    <property type="nucleotide sequence ID" value="NZ_RBZU01000021.1"/>
</dbReference>
<dbReference type="Proteomes" id="UP000270342">
    <property type="component" value="Unassembled WGS sequence"/>
</dbReference>
<comment type="caution">
    <text evidence="1">The sequence shown here is derived from an EMBL/GenBank/DDBJ whole genome shotgun (WGS) entry which is preliminary data.</text>
</comment>
<reference evidence="1 2" key="1">
    <citation type="submission" date="2018-10" db="EMBL/GenBank/DDBJ databases">
        <title>Robbsia sp. DHC34, isolated from soil.</title>
        <authorList>
            <person name="Gao Z.-H."/>
            <person name="Qiu L.-H."/>
        </authorList>
    </citation>
    <scope>NUCLEOTIDE SEQUENCE [LARGE SCALE GENOMIC DNA]</scope>
    <source>
        <strain evidence="1 2">DHC34</strain>
    </source>
</reference>
<proteinExistence type="predicted"/>
<gene>
    <name evidence="1" type="ORF">D7S86_27955</name>
</gene>
<sequence length="114" mass="11534">MRAAFIERGRLRVRIGTIATPSIVALAFCASACSTSSKDVVHLPDGQSGFAVNCSGAGSGSSWAECYQLAGDACGANGYDIVSKDNDDGAAAGGGVSNLATANVKSRSMIIRCK</sequence>
<organism evidence="1 2">
    <name type="scientific">Pararobbsia silviterrae</name>
    <dbReference type="NCBI Taxonomy" id="1792498"/>
    <lineage>
        <taxon>Bacteria</taxon>
        <taxon>Pseudomonadati</taxon>
        <taxon>Pseudomonadota</taxon>
        <taxon>Betaproteobacteria</taxon>
        <taxon>Burkholderiales</taxon>
        <taxon>Burkholderiaceae</taxon>
        <taxon>Pararobbsia</taxon>
    </lineage>
</organism>
<evidence type="ECO:0008006" key="3">
    <source>
        <dbReference type="Google" id="ProtNLM"/>
    </source>
</evidence>
<protein>
    <recommendedName>
        <fullName evidence="3">Lipoprotein</fullName>
    </recommendedName>
</protein>